<name>A0ABX0AGJ6_9GAMM</name>
<comment type="caution">
    <text evidence="1">The sequence shown here is derived from an EMBL/GenBank/DDBJ whole genome shotgun (WGS) entry which is preliminary data.</text>
</comment>
<sequence>MKICRMNYNDLSGNGRNAKFHCYGVEIFDVFPVKIHASPGLKEKSKWMLILEVEIY</sequence>
<proteinExistence type="predicted"/>
<accession>A0ABX0AGJ6</accession>
<evidence type="ECO:0000313" key="1">
    <source>
        <dbReference type="EMBL" id="NDL02105.1"/>
    </source>
</evidence>
<dbReference type="Proteomes" id="UP000466619">
    <property type="component" value="Unassembled WGS sequence"/>
</dbReference>
<protein>
    <submittedName>
        <fullName evidence="1">Uncharacterized protein</fullName>
    </submittedName>
</protein>
<organism evidence="1 2">
    <name type="scientific">Photorhabdus bodei</name>
    <dbReference type="NCBI Taxonomy" id="2029681"/>
    <lineage>
        <taxon>Bacteria</taxon>
        <taxon>Pseudomonadati</taxon>
        <taxon>Pseudomonadota</taxon>
        <taxon>Gammaproteobacteria</taxon>
        <taxon>Enterobacterales</taxon>
        <taxon>Morganellaceae</taxon>
        <taxon>Photorhabdus</taxon>
    </lineage>
</organism>
<keyword evidence="2" id="KW-1185">Reference proteome</keyword>
<gene>
    <name evidence="1" type="ORF">GPY48_02145</name>
</gene>
<dbReference type="RefSeq" id="WP_162119895.1">
    <property type="nucleotide sequence ID" value="NZ_CAWPJS010000003.1"/>
</dbReference>
<dbReference type="EMBL" id="WSFC01000003">
    <property type="protein sequence ID" value="NDL02105.1"/>
    <property type="molecule type" value="Genomic_DNA"/>
</dbReference>
<evidence type="ECO:0000313" key="2">
    <source>
        <dbReference type="Proteomes" id="UP000466619"/>
    </source>
</evidence>
<reference evidence="1 2" key="1">
    <citation type="submission" date="2019-12" db="EMBL/GenBank/DDBJ databases">
        <title>Engineering Photorhabdus to improve their lethality against agricultural pests.</title>
        <authorList>
            <person name="Machado R.A.R."/>
        </authorList>
    </citation>
    <scope>NUCLEOTIDE SEQUENCE [LARGE SCALE GENOMIC DNA]</scope>
    <source>
        <strain evidence="1 2">M-CN4</strain>
    </source>
</reference>